<evidence type="ECO:0000256" key="1">
    <source>
        <dbReference type="ARBA" id="ARBA00022729"/>
    </source>
</evidence>
<dbReference type="GO" id="GO:0008237">
    <property type="term" value="F:metallopeptidase activity"/>
    <property type="evidence" value="ECO:0007669"/>
    <property type="project" value="InterPro"/>
</dbReference>
<feature type="chain" id="PRO_5044207657" evidence="2">
    <location>
        <begin position="20"/>
        <end position="528"/>
    </location>
</feature>
<evidence type="ECO:0000259" key="4">
    <source>
        <dbReference type="Pfam" id="PF18962"/>
    </source>
</evidence>
<reference evidence="5 8" key="1">
    <citation type="submission" date="2016-11" db="EMBL/GenBank/DDBJ databases">
        <title>Whole genomes of Flavobacteriaceae.</title>
        <authorList>
            <person name="Stine C."/>
            <person name="Li C."/>
            <person name="Tadesse D."/>
        </authorList>
    </citation>
    <scope>NUCLEOTIDE SEQUENCE [LARGE SCALE GENOMIC DNA]</scope>
    <source>
        <strain evidence="5 8">ATCC 19366</strain>
    </source>
</reference>
<dbReference type="AlphaFoldDB" id="A0AB36P6A6"/>
<keyword evidence="1 2" id="KW-0732">Signal</keyword>
<protein>
    <submittedName>
        <fullName evidence="6">Por secretion system C-terminal sorting domain-containing protein</fullName>
    </submittedName>
</protein>
<dbReference type="Proteomes" id="UP000198431">
    <property type="component" value="Unassembled WGS sequence"/>
</dbReference>
<dbReference type="Pfam" id="PF05572">
    <property type="entry name" value="Peptidase_M43"/>
    <property type="match status" value="1"/>
</dbReference>
<dbReference type="RefSeq" id="WP_073396536.1">
    <property type="nucleotide sequence ID" value="NZ_FRBX01000004.1"/>
</dbReference>
<dbReference type="SUPFAM" id="SSF55486">
    <property type="entry name" value="Metalloproteases ('zincins'), catalytic domain"/>
    <property type="match status" value="1"/>
</dbReference>
<gene>
    <name evidence="5" type="ORF">B0A72_03330</name>
    <name evidence="6" type="ORF">SAMN05444387_3371</name>
</gene>
<feature type="signal peptide" evidence="2">
    <location>
        <begin position="1"/>
        <end position="19"/>
    </location>
</feature>
<evidence type="ECO:0000256" key="2">
    <source>
        <dbReference type="SAM" id="SignalP"/>
    </source>
</evidence>
<dbReference type="Gene3D" id="3.40.390.10">
    <property type="entry name" value="Collagenase (Catalytic Domain)"/>
    <property type="match status" value="1"/>
</dbReference>
<dbReference type="InterPro" id="IPR024079">
    <property type="entry name" value="MetalloPept_cat_dom_sf"/>
</dbReference>
<dbReference type="InterPro" id="IPR026444">
    <property type="entry name" value="Secre_tail"/>
</dbReference>
<accession>A0AB36P6A6</accession>
<dbReference type="EMBL" id="FRBX01000004">
    <property type="protein sequence ID" value="SHM84004.1"/>
    <property type="molecule type" value="Genomic_DNA"/>
</dbReference>
<evidence type="ECO:0000313" key="7">
    <source>
        <dbReference type="Proteomes" id="UP000184216"/>
    </source>
</evidence>
<evidence type="ECO:0000259" key="3">
    <source>
        <dbReference type="Pfam" id="PF05572"/>
    </source>
</evidence>
<dbReference type="InterPro" id="IPR008754">
    <property type="entry name" value="Peptidase_M43"/>
</dbReference>
<keyword evidence="7" id="KW-1185">Reference proteome</keyword>
<feature type="domain" description="Secretion system C-terminal sorting" evidence="4">
    <location>
        <begin position="449"/>
        <end position="526"/>
    </location>
</feature>
<dbReference type="NCBIfam" id="TIGR04183">
    <property type="entry name" value="Por_Secre_tail"/>
    <property type="match status" value="1"/>
</dbReference>
<feature type="domain" description="Peptidase M43 pregnancy-associated plasma-A" evidence="3">
    <location>
        <begin position="163"/>
        <end position="250"/>
    </location>
</feature>
<dbReference type="Pfam" id="PF18962">
    <property type="entry name" value="Por_Secre_tail"/>
    <property type="match status" value="1"/>
</dbReference>
<dbReference type="Proteomes" id="UP000184216">
    <property type="component" value="Unassembled WGS sequence"/>
</dbReference>
<evidence type="ECO:0000313" key="8">
    <source>
        <dbReference type="Proteomes" id="UP000198431"/>
    </source>
</evidence>
<comment type="caution">
    <text evidence="5">The sequence shown here is derived from an EMBL/GenBank/DDBJ whole genome shotgun (WGS) entry which is preliminary data.</text>
</comment>
<sequence length="528" mass="59041">MKKKLLFLLLFSINSYIYSQHVCGTSTVASSAAKKTFTVSELAAAQSASYCINVYFHIVRDNSGNGGIQVNQLSSIINNLNQFYNSHNIYFVNAGYDFINNTNYQQIDNKQESENLAQTNNLSNSINYYIVDRLWNTPEGFIAGTAISIPSNRLVIRKDYALSEVSSHEMGHCLNLWHTFQGTKPNTDGCAEAINGSNCYSCGDQVCDTPADADSYNNNGYNPDLTNIMSYYPFTDHFTPDQGLRMRSAINSFQLLRNTISTSCSIPTLTGSAQFCSNTAGSTYTLQNGGNSVAWQVSPNLQILSSDNTSITVKPSDSWVVSEAGYIDAILPYQTIRDSVWIGVPYINYNSNEDFTMCRDLSTTENNFFRATIKGQDLYTTWEIESITDNHYASMQGDEILISLNFAPPFNYVAFKVRASNSCGFSEWLQYYVAVISSCENGGSSSFVVYPNPVSSVLNIQESQESLFQRKSGNDILELKLYDDTGNLKTERKTNKFSELDMTNLKNGYYFLQLIKNGQLETHKIIKN</sequence>
<evidence type="ECO:0000313" key="6">
    <source>
        <dbReference type="EMBL" id="SHM84004.1"/>
    </source>
</evidence>
<evidence type="ECO:0000313" key="5">
    <source>
        <dbReference type="EMBL" id="OXB07904.1"/>
    </source>
</evidence>
<organism evidence="5 8">
    <name type="scientific">Flavobacterium pectinovorum</name>
    <dbReference type="NCBI Taxonomy" id="29533"/>
    <lineage>
        <taxon>Bacteria</taxon>
        <taxon>Pseudomonadati</taxon>
        <taxon>Bacteroidota</taxon>
        <taxon>Flavobacteriia</taxon>
        <taxon>Flavobacteriales</taxon>
        <taxon>Flavobacteriaceae</taxon>
        <taxon>Flavobacterium</taxon>
    </lineage>
</organism>
<proteinExistence type="predicted"/>
<reference evidence="6 7" key="2">
    <citation type="submission" date="2016-11" db="EMBL/GenBank/DDBJ databases">
        <authorList>
            <person name="Varghese N."/>
            <person name="Submissions S."/>
        </authorList>
    </citation>
    <scope>NUCLEOTIDE SEQUENCE [LARGE SCALE GENOMIC DNA]</scope>
    <source>
        <strain evidence="6 7">DSM 6368</strain>
    </source>
</reference>
<dbReference type="EMBL" id="MUHB01000003">
    <property type="protein sequence ID" value="OXB07904.1"/>
    <property type="molecule type" value="Genomic_DNA"/>
</dbReference>
<name>A0AB36P6A6_9FLAO</name>